<sequence>MNEHVVVALAAILFFGVASQYIAWKLKLPSILLLLLSGIVLGPTTGVLNPDEIFGDFLFPAISFAVAIILFEGGLSLKLAELKTSSTAVRSLVSVGILITWFLAFILSWITLDVPWILALLIGAILTVTGPTVVLPLLMLIRPKGQVNSILKWEGILNDPIGALLTVLVYEAVVSTSVGKATTLFLSGFLLTVVVGGLMGLIAGMLVATALRHHWIPEFLGNTFTLAMVMCLFTASNLIQHESGLFSVTIMGIYLGNQRLVSIRNLVGFKEDLRVLLLSSMFIVLAARLDVQDLEHIHAGSFAFLLLLVFLVRPIAVWASTVKSNLSWKEKLFLSSMAPRGIVAAAVASLFAVRLQGIGYEEAEALPPTMFLIIMGTILIYGLGARPLAKKLALSDDNPQGCIILGSNAFTNALAKALKNENVSVLIVDARWSNIKEARMEGTPTLLGNVLSEQLLERVNYTGMGRFLALTPNLELNSLACIRFSDIFGVKEVYQLGEPEDKDKPAQWIPEDLSGVALFSTQATYNHIMKRLNHGAVIKRTPLTKDFTYEQFKEKNQDQDPLPLCLVGENGGLSFFTVKKNLQPKPGQVLISLVG</sequence>
<dbReference type="GO" id="GO:0015297">
    <property type="term" value="F:antiporter activity"/>
    <property type="evidence" value="ECO:0007669"/>
    <property type="project" value="UniProtKB-KW"/>
</dbReference>
<dbReference type="GO" id="GO:0005886">
    <property type="term" value="C:plasma membrane"/>
    <property type="evidence" value="ECO:0007669"/>
    <property type="project" value="UniProtKB-SubCell"/>
</dbReference>
<keyword evidence="2" id="KW-0813">Transport</keyword>
<dbReference type="HOGENOM" id="CLU_005912_10_1_6"/>
<dbReference type="Gene3D" id="3.40.50.720">
    <property type="entry name" value="NAD(P)-binding Rossmann-like Domain"/>
    <property type="match status" value="1"/>
</dbReference>
<dbReference type="eggNOG" id="COG0025">
    <property type="taxonomic scope" value="Bacteria"/>
</dbReference>
<accession>Q2SBL2</accession>
<dbReference type="InterPro" id="IPR036291">
    <property type="entry name" value="NAD(P)-bd_dom_sf"/>
</dbReference>
<evidence type="ECO:0000256" key="6">
    <source>
        <dbReference type="ARBA" id="ARBA00022989"/>
    </source>
</evidence>
<feature type="transmembrane region" description="Helical" evidence="9">
    <location>
        <begin position="219"/>
        <end position="239"/>
    </location>
</feature>
<evidence type="ECO:0000313" key="13">
    <source>
        <dbReference type="Proteomes" id="UP000000238"/>
    </source>
</evidence>
<dbReference type="PANTHER" id="PTHR32507:SF0">
    <property type="entry name" value="NA(+)_H(+) ANTIPORTER 2-RELATED"/>
    <property type="match status" value="1"/>
</dbReference>
<protein>
    <submittedName>
        <fullName evidence="12">NhaP-type Na+/H+ and K+/H+ antiporters</fullName>
    </submittedName>
</protein>
<dbReference type="InterPro" id="IPR003148">
    <property type="entry name" value="RCK_N"/>
</dbReference>
<feature type="transmembrane region" description="Helical" evidence="9">
    <location>
        <begin position="6"/>
        <end position="24"/>
    </location>
</feature>
<dbReference type="OrthoDB" id="570124at2"/>
<evidence type="ECO:0000256" key="7">
    <source>
        <dbReference type="ARBA" id="ARBA00023065"/>
    </source>
</evidence>
<comment type="subcellular location">
    <subcellularLocation>
        <location evidence="1">Cell membrane</location>
        <topology evidence="1">Multi-pass membrane protein</topology>
    </subcellularLocation>
</comment>
<dbReference type="PANTHER" id="PTHR32507">
    <property type="entry name" value="NA(+)/H(+) ANTIPORTER 1"/>
    <property type="match status" value="1"/>
</dbReference>
<dbReference type="Pfam" id="PF00999">
    <property type="entry name" value="Na_H_Exchanger"/>
    <property type="match status" value="1"/>
</dbReference>
<keyword evidence="4" id="KW-1003">Cell membrane</keyword>
<keyword evidence="3" id="KW-0050">Antiport</keyword>
<evidence type="ECO:0000313" key="12">
    <source>
        <dbReference type="EMBL" id="ABC31962.1"/>
    </source>
</evidence>
<dbReference type="Gene3D" id="1.20.1530.20">
    <property type="match status" value="1"/>
</dbReference>
<feature type="transmembrane region" description="Helical" evidence="9">
    <location>
        <begin position="332"/>
        <end position="353"/>
    </location>
</feature>
<dbReference type="InterPro" id="IPR006153">
    <property type="entry name" value="Cation/H_exchanger_TM"/>
</dbReference>
<dbReference type="GO" id="GO:0006813">
    <property type="term" value="P:potassium ion transport"/>
    <property type="evidence" value="ECO:0007669"/>
    <property type="project" value="InterPro"/>
</dbReference>
<feature type="transmembrane region" description="Helical" evidence="9">
    <location>
        <begin position="161"/>
        <end position="178"/>
    </location>
</feature>
<gene>
    <name evidence="12" type="ordered locus">HCH_05288</name>
</gene>
<dbReference type="RefSeq" id="WP_011399026.1">
    <property type="nucleotide sequence ID" value="NC_007645.1"/>
</dbReference>
<dbReference type="AlphaFoldDB" id="Q2SBL2"/>
<evidence type="ECO:0000259" key="10">
    <source>
        <dbReference type="Pfam" id="PF00999"/>
    </source>
</evidence>
<feature type="transmembrane region" description="Helical" evidence="9">
    <location>
        <begin position="92"/>
        <end position="110"/>
    </location>
</feature>
<feature type="transmembrane region" description="Helical" evidence="9">
    <location>
        <begin position="184"/>
        <end position="207"/>
    </location>
</feature>
<feature type="transmembrane region" description="Helical" evidence="9">
    <location>
        <begin position="365"/>
        <end position="384"/>
    </location>
</feature>
<dbReference type="Pfam" id="PF02254">
    <property type="entry name" value="TrkA_N"/>
    <property type="match status" value="1"/>
</dbReference>
<name>Q2SBL2_HAHCH</name>
<evidence type="ECO:0000256" key="4">
    <source>
        <dbReference type="ARBA" id="ARBA00022475"/>
    </source>
</evidence>
<dbReference type="GO" id="GO:1902600">
    <property type="term" value="P:proton transmembrane transport"/>
    <property type="evidence" value="ECO:0007669"/>
    <property type="project" value="InterPro"/>
</dbReference>
<evidence type="ECO:0000256" key="3">
    <source>
        <dbReference type="ARBA" id="ARBA00022449"/>
    </source>
</evidence>
<keyword evidence="7" id="KW-0406">Ion transport</keyword>
<organism evidence="12 13">
    <name type="scientific">Hahella chejuensis (strain KCTC 2396)</name>
    <dbReference type="NCBI Taxonomy" id="349521"/>
    <lineage>
        <taxon>Bacteria</taxon>
        <taxon>Pseudomonadati</taxon>
        <taxon>Pseudomonadota</taxon>
        <taxon>Gammaproteobacteria</taxon>
        <taxon>Oceanospirillales</taxon>
        <taxon>Hahellaceae</taxon>
        <taxon>Hahella</taxon>
    </lineage>
</organism>
<evidence type="ECO:0000256" key="5">
    <source>
        <dbReference type="ARBA" id="ARBA00022692"/>
    </source>
</evidence>
<feature type="transmembrane region" description="Helical" evidence="9">
    <location>
        <begin position="31"/>
        <end position="49"/>
    </location>
</feature>
<evidence type="ECO:0000259" key="11">
    <source>
        <dbReference type="Pfam" id="PF02254"/>
    </source>
</evidence>
<dbReference type="EMBL" id="CP000155">
    <property type="protein sequence ID" value="ABC31962.1"/>
    <property type="molecule type" value="Genomic_DNA"/>
</dbReference>
<keyword evidence="6 9" id="KW-1133">Transmembrane helix</keyword>
<dbReference type="SUPFAM" id="SSF51735">
    <property type="entry name" value="NAD(P)-binding Rossmann-fold domains"/>
    <property type="match status" value="1"/>
</dbReference>
<feature type="transmembrane region" description="Helical" evidence="9">
    <location>
        <begin position="116"/>
        <end position="141"/>
    </location>
</feature>
<proteinExistence type="predicted"/>
<feature type="domain" description="RCK N-terminal" evidence="11">
    <location>
        <begin position="403"/>
        <end position="493"/>
    </location>
</feature>
<keyword evidence="8 9" id="KW-0472">Membrane</keyword>
<dbReference type="Proteomes" id="UP000000238">
    <property type="component" value="Chromosome"/>
</dbReference>
<dbReference type="eggNOG" id="COG0569">
    <property type="taxonomic scope" value="Bacteria"/>
</dbReference>
<keyword evidence="5 9" id="KW-0812">Transmembrane</keyword>
<feature type="domain" description="Cation/H+ exchanger transmembrane" evidence="10">
    <location>
        <begin position="14"/>
        <end position="391"/>
    </location>
</feature>
<feature type="transmembrane region" description="Helical" evidence="9">
    <location>
        <begin position="297"/>
        <end position="320"/>
    </location>
</feature>
<dbReference type="InterPro" id="IPR038770">
    <property type="entry name" value="Na+/solute_symporter_sf"/>
</dbReference>
<feature type="transmembrane region" description="Helical" evidence="9">
    <location>
        <begin position="61"/>
        <end position="80"/>
    </location>
</feature>
<reference evidence="12 13" key="1">
    <citation type="journal article" date="2005" name="Nucleic Acids Res.">
        <title>Genomic blueprint of Hahella chejuensis, a marine microbe producing an algicidal agent.</title>
        <authorList>
            <person name="Jeong H."/>
            <person name="Yim J.H."/>
            <person name="Lee C."/>
            <person name="Choi S.-H."/>
            <person name="Park Y.K."/>
            <person name="Yoon S.H."/>
            <person name="Hur C.-G."/>
            <person name="Kang H.-Y."/>
            <person name="Kim D."/>
            <person name="Lee H.H."/>
            <person name="Park K.H."/>
            <person name="Park S.-H."/>
            <person name="Park H.-S."/>
            <person name="Lee H.K."/>
            <person name="Oh T.K."/>
            <person name="Kim J.F."/>
        </authorList>
    </citation>
    <scope>NUCLEOTIDE SEQUENCE [LARGE SCALE GENOMIC DNA]</scope>
    <source>
        <strain evidence="12 13">KCTC 2396</strain>
    </source>
</reference>
<evidence type="ECO:0000256" key="9">
    <source>
        <dbReference type="SAM" id="Phobius"/>
    </source>
</evidence>
<evidence type="ECO:0000256" key="8">
    <source>
        <dbReference type="ARBA" id="ARBA00023136"/>
    </source>
</evidence>
<dbReference type="KEGG" id="hch:HCH_05288"/>
<keyword evidence="13" id="KW-1185">Reference proteome</keyword>
<dbReference type="STRING" id="349521.HCH_05288"/>
<evidence type="ECO:0000256" key="1">
    <source>
        <dbReference type="ARBA" id="ARBA00004651"/>
    </source>
</evidence>
<evidence type="ECO:0000256" key="2">
    <source>
        <dbReference type="ARBA" id="ARBA00022448"/>
    </source>
</evidence>